<keyword evidence="4 11" id="KW-0808">Transferase</keyword>
<keyword evidence="8 11" id="KW-0067">ATP-binding</keyword>
<evidence type="ECO:0000256" key="7">
    <source>
        <dbReference type="ARBA" id="ARBA00022777"/>
    </source>
</evidence>
<evidence type="ECO:0000256" key="6">
    <source>
        <dbReference type="ARBA" id="ARBA00022741"/>
    </source>
</evidence>
<reference evidence="13 14" key="1">
    <citation type="submission" date="2019-08" db="EMBL/GenBank/DDBJ databases">
        <title>Microbe sample from Colwellia echini.</title>
        <authorList>
            <person name="Christiansen L."/>
            <person name="Pathiraja D."/>
            <person name="Schultz-Johansen M."/>
            <person name="Choi I.-G."/>
            <person name="Stougaard P."/>
        </authorList>
    </citation>
    <scope>NUCLEOTIDE SEQUENCE [LARGE SCALE GENOMIC DNA]</scope>
    <source>
        <strain evidence="13 14">A3</strain>
    </source>
</reference>
<evidence type="ECO:0000256" key="5">
    <source>
        <dbReference type="ARBA" id="ARBA00022727"/>
    </source>
</evidence>
<dbReference type="GO" id="GO:0004798">
    <property type="term" value="F:dTMP kinase activity"/>
    <property type="evidence" value="ECO:0007669"/>
    <property type="project" value="UniProtKB-EC"/>
</dbReference>
<keyword evidence="5 11" id="KW-0545">Nucleotide biosynthesis</keyword>
<dbReference type="PANTHER" id="PTHR10344:SF4">
    <property type="entry name" value="UMP-CMP KINASE 2, MITOCHONDRIAL"/>
    <property type="match status" value="1"/>
</dbReference>
<dbReference type="EMBL" id="PJAI02000002">
    <property type="protein sequence ID" value="TYK66794.1"/>
    <property type="molecule type" value="Genomic_DNA"/>
</dbReference>
<evidence type="ECO:0000256" key="3">
    <source>
        <dbReference type="ARBA" id="ARBA00017144"/>
    </source>
</evidence>
<dbReference type="Gene3D" id="3.40.50.300">
    <property type="entry name" value="P-loop containing nucleotide triphosphate hydrolases"/>
    <property type="match status" value="1"/>
</dbReference>
<proteinExistence type="inferred from homology"/>
<evidence type="ECO:0000313" key="14">
    <source>
        <dbReference type="Proteomes" id="UP000815846"/>
    </source>
</evidence>
<dbReference type="InterPro" id="IPR027417">
    <property type="entry name" value="P-loop_NTPase"/>
</dbReference>
<evidence type="ECO:0000256" key="11">
    <source>
        <dbReference type="HAMAP-Rule" id="MF_00165"/>
    </source>
</evidence>
<dbReference type="Proteomes" id="UP000815846">
    <property type="component" value="Unassembled WGS sequence"/>
</dbReference>
<dbReference type="CDD" id="cd01672">
    <property type="entry name" value="TMPK"/>
    <property type="match status" value="1"/>
</dbReference>
<gene>
    <name evidence="11" type="primary">tmk</name>
    <name evidence="13" type="ORF">CWS31_003140</name>
</gene>
<dbReference type="SUPFAM" id="SSF52540">
    <property type="entry name" value="P-loop containing nucleoside triphosphate hydrolases"/>
    <property type="match status" value="1"/>
</dbReference>
<keyword evidence="7 11" id="KW-0418">Kinase</keyword>
<feature type="binding site" evidence="11">
    <location>
        <begin position="17"/>
        <end position="24"/>
    </location>
    <ligand>
        <name>ATP</name>
        <dbReference type="ChEBI" id="CHEBI:30616"/>
    </ligand>
</feature>
<evidence type="ECO:0000256" key="8">
    <source>
        <dbReference type="ARBA" id="ARBA00022840"/>
    </source>
</evidence>
<comment type="similarity">
    <text evidence="1 11">Belongs to the thymidylate kinase family.</text>
</comment>
<dbReference type="InterPro" id="IPR039430">
    <property type="entry name" value="Thymidylate_kin-like_dom"/>
</dbReference>
<dbReference type="Pfam" id="PF02223">
    <property type="entry name" value="Thymidylate_kin"/>
    <property type="match status" value="1"/>
</dbReference>
<evidence type="ECO:0000259" key="12">
    <source>
        <dbReference type="Pfam" id="PF02223"/>
    </source>
</evidence>
<dbReference type="RefSeq" id="WP_101343853.1">
    <property type="nucleotide sequence ID" value="NZ_PJAI02000002.1"/>
</dbReference>
<dbReference type="PANTHER" id="PTHR10344">
    <property type="entry name" value="THYMIDYLATE KINASE"/>
    <property type="match status" value="1"/>
</dbReference>
<comment type="function">
    <text evidence="11">Phosphorylation of dTMP to form dTDP in both de novo and salvage pathways of dTTP synthesis.</text>
</comment>
<evidence type="ECO:0000256" key="9">
    <source>
        <dbReference type="ARBA" id="ARBA00029962"/>
    </source>
</evidence>
<evidence type="ECO:0000256" key="10">
    <source>
        <dbReference type="ARBA" id="ARBA00048743"/>
    </source>
</evidence>
<evidence type="ECO:0000256" key="1">
    <source>
        <dbReference type="ARBA" id="ARBA00009776"/>
    </source>
</evidence>
<evidence type="ECO:0000256" key="2">
    <source>
        <dbReference type="ARBA" id="ARBA00012980"/>
    </source>
</evidence>
<evidence type="ECO:0000256" key="4">
    <source>
        <dbReference type="ARBA" id="ARBA00022679"/>
    </source>
</evidence>
<comment type="caution">
    <text evidence="13">The sequence shown here is derived from an EMBL/GenBank/DDBJ whole genome shotgun (WGS) entry which is preliminary data.</text>
</comment>
<name>A0ABY3N051_9GAMM</name>
<sequence length="218" mass="24230">MSTGSKSYTGKFIVIEGMEGAGKSSAITIIEKILTEQGIDYINTREPGGTPLAESLRDMVKSVSHDEKLTVETELLLMYASRSQLLANKILPALAAGKWVIGDRHDLSSRAYQGGGRGFDENTMNTIREITLKGFAPDLTLYLDIDPHIGLSRAKARGDLDRIELEQMDFFVRVHNKYRELAAQDQTIITLDATKTMVRVHQDIEKSILAFIAQTNEN</sequence>
<dbReference type="InterPro" id="IPR018095">
    <property type="entry name" value="Thymidylate_kin_CS"/>
</dbReference>
<keyword evidence="6 11" id="KW-0547">Nucleotide-binding</keyword>
<feature type="domain" description="Thymidylate kinase-like" evidence="12">
    <location>
        <begin position="15"/>
        <end position="204"/>
    </location>
</feature>
<dbReference type="InterPro" id="IPR018094">
    <property type="entry name" value="Thymidylate_kinase"/>
</dbReference>
<accession>A0ABY3N051</accession>
<dbReference type="NCBIfam" id="TIGR00041">
    <property type="entry name" value="DTMP_kinase"/>
    <property type="match status" value="1"/>
</dbReference>
<dbReference type="EC" id="2.7.4.9" evidence="2 11"/>
<dbReference type="PROSITE" id="PS01331">
    <property type="entry name" value="THYMIDYLATE_KINASE"/>
    <property type="match status" value="1"/>
</dbReference>
<dbReference type="HAMAP" id="MF_00165">
    <property type="entry name" value="Thymidylate_kinase"/>
    <property type="match status" value="1"/>
</dbReference>
<protein>
    <recommendedName>
        <fullName evidence="3 11">Thymidylate kinase</fullName>
        <ecNumber evidence="2 11">2.7.4.9</ecNumber>
    </recommendedName>
    <alternativeName>
        <fullName evidence="9 11">dTMP kinase</fullName>
    </alternativeName>
</protein>
<organism evidence="13 14">
    <name type="scientific">Colwellia echini</name>
    <dbReference type="NCBI Taxonomy" id="1982103"/>
    <lineage>
        <taxon>Bacteria</taxon>
        <taxon>Pseudomonadati</taxon>
        <taxon>Pseudomonadota</taxon>
        <taxon>Gammaproteobacteria</taxon>
        <taxon>Alteromonadales</taxon>
        <taxon>Colwelliaceae</taxon>
        <taxon>Colwellia</taxon>
    </lineage>
</organism>
<comment type="catalytic activity">
    <reaction evidence="10 11">
        <text>dTMP + ATP = dTDP + ADP</text>
        <dbReference type="Rhea" id="RHEA:13517"/>
        <dbReference type="ChEBI" id="CHEBI:30616"/>
        <dbReference type="ChEBI" id="CHEBI:58369"/>
        <dbReference type="ChEBI" id="CHEBI:63528"/>
        <dbReference type="ChEBI" id="CHEBI:456216"/>
        <dbReference type="EC" id="2.7.4.9"/>
    </reaction>
</comment>
<keyword evidence="14" id="KW-1185">Reference proteome</keyword>
<evidence type="ECO:0000313" key="13">
    <source>
        <dbReference type="EMBL" id="TYK66794.1"/>
    </source>
</evidence>